<reference evidence="2" key="1">
    <citation type="submission" date="2018-05" db="EMBL/GenBank/DDBJ databases">
        <authorList>
            <person name="Lanie J.A."/>
            <person name="Ng W.-L."/>
            <person name="Kazmierczak K.M."/>
            <person name="Andrzejewski T.M."/>
            <person name="Davidsen T.M."/>
            <person name="Wayne K.J."/>
            <person name="Tettelin H."/>
            <person name="Glass J.I."/>
            <person name="Rusch D."/>
            <person name="Podicherti R."/>
            <person name="Tsui H.-C.T."/>
            <person name="Winkler M.E."/>
        </authorList>
    </citation>
    <scope>NUCLEOTIDE SEQUENCE</scope>
</reference>
<proteinExistence type="predicted"/>
<dbReference type="InterPro" id="IPR041460">
    <property type="entry name" value="Molybdopterin_N"/>
</dbReference>
<dbReference type="Pfam" id="PF18364">
    <property type="entry name" value="Molybdopterin_N"/>
    <property type="match status" value="1"/>
</dbReference>
<evidence type="ECO:0000259" key="1">
    <source>
        <dbReference type="Pfam" id="PF18364"/>
    </source>
</evidence>
<dbReference type="EMBL" id="UINC01003963">
    <property type="protein sequence ID" value="SVA10693.1"/>
    <property type="molecule type" value="Genomic_DNA"/>
</dbReference>
<sequence length="55" mass="6198">MNRKTTQEKITATHWGAYKAVLKDNKLVEMRGVDSDVEPSPFAQSYVEISPILFG</sequence>
<name>A0A381TA35_9ZZZZ</name>
<protein>
    <recommendedName>
        <fullName evidence="1">Molybdopterin oxidoreductase N-terminal domain-containing protein</fullName>
    </recommendedName>
</protein>
<dbReference type="AlphaFoldDB" id="A0A381TA35"/>
<evidence type="ECO:0000313" key="2">
    <source>
        <dbReference type="EMBL" id="SVA10693.1"/>
    </source>
</evidence>
<gene>
    <name evidence="2" type="ORF">METZ01_LOCUS63547</name>
</gene>
<feature type="domain" description="Molybdopterin oxidoreductase N-terminal" evidence="1">
    <location>
        <begin position="11"/>
        <end position="44"/>
    </location>
</feature>
<organism evidence="2">
    <name type="scientific">marine metagenome</name>
    <dbReference type="NCBI Taxonomy" id="408172"/>
    <lineage>
        <taxon>unclassified sequences</taxon>
        <taxon>metagenomes</taxon>
        <taxon>ecological metagenomes</taxon>
    </lineage>
</organism>
<accession>A0A381TA35</accession>